<dbReference type="RefSeq" id="WP_207650831.1">
    <property type="nucleotide sequence ID" value="NZ_FRAC01000007.1"/>
</dbReference>
<dbReference type="Proteomes" id="UP000184386">
    <property type="component" value="Unassembled WGS sequence"/>
</dbReference>
<dbReference type="EMBL" id="FRAC01000007">
    <property type="protein sequence ID" value="SHJ84366.1"/>
    <property type="molecule type" value="Genomic_DNA"/>
</dbReference>
<organism evidence="1 2">
    <name type="scientific">Anaerocolumna jejuensis DSM 15929</name>
    <dbReference type="NCBI Taxonomy" id="1121322"/>
    <lineage>
        <taxon>Bacteria</taxon>
        <taxon>Bacillati</taxon>
        <taxon>Bacillota</taxon>
        <taxon>Clostridia</taxon>
        <taxon>Lachnospirales</taxon>
        <taxon>Lachnospiraceae</taxon>
        <taxon>Anaerocolumna</taxon>
    </lineage>
</organism>
<dbReference type="STRING" id="1121322.SAMN02745136_01071"/>
<evidence type="ECO:0000313" key="1">
    <source>
        <dbReference type="EMBL" id="SHJ84366.1"/>
    </source>
</evidence>
<reference evidence="1 2" key="1">
    <citation type="submission" date="2016-11" db="EMBL/GenBank/DDBJ databases">
        <authorList>
            <person name="Jaros S."/>
            <person name="Januszkiewicz K."/>
            <person name="Wedrychowicz H."/>
        </authorList>
    </citation>
    <scope>NUCLEOTIDE SEQUENCE [LARGE SCALE GENOMIC DNA]</scope>
    <source>
        <strain evidence="1 2">DSM 15929</strain>
    </source>
</reference>
<name>A0A1M6MLV2_9FIRM</name>
<gene>
    <name evidence="1" type="ORF">SAMN02745136_01071</name>
</gene>
<sequence length="275" mass="31162">MNGITNDYTNKVDERPSDEYEKFLEALKDHFNILSKKENVKLFTTNATNLYDIFLDNLPEEARKNYTCRACKNFVERFGGLVFIKENGDVESAIWGKVPLFFTPSVNVIIDKILNSRVTGVFISDNEILGKPITGVWQHISVQLPSHMVSTSRLRNQSQLMAEKAEDYNILISAINKYPVEAVNQAITLLKTDSLYRSEKCLGVAEWFKDIHNKISCINDSRKKNNVLWLAVAMAPTGFCHISSNMIGTLLDDIVDGLPFESVSKRFAEKMSPLQ</sequence>
<proteinExistence type="predicted"/>
<protein>
    <submittedName>
        <fullName evidence="1">Uncharacterized protein</fullName>
    </submittedName>
</protein>
<evidence type="ECO:0000313" key="2">
    <source>
        <dbReference type="Proteomes" id="UP000184386"/>
    </source>
</evidence>
<keyword evidence="2" id="KW-1185">Reference proteome</keyword>
<accession>A0A1M6MLV2</accession>
<dbReference type="AlphaFoldDB" id="A0A1M6MLV2"/>